<evidence type="ECO:0000256" key="1">
    <source>
        <dbReference type="ARBA" id="ARBA00022603"/>
    </source>
</evidence>
<dbReference type="Pfam" id="PF08241">
    <property type="entry name" value="Methyltransf_11"/>
    <property type="match status" value="1"/>
</dbReference>
<dbReference type="PANTHER" id="PTHR43464:SF19">
    <property type="entry name" value="UBIQUINONE BIOSYNTHESIS O-METHYLTRANSFERASE, MITOCHONDRIAL"/>
    <property type="match status" value="1"/>
</dbReference>
<feature type="domain" description="Methyltransferase type 11" evidence="4">
    <location>
        <begin position="48"/>
        <end position="143"/>
    </location>
</feature>
<evidence type="ECO:0000313" key="6">
    <source>
        <dbReference type="Proteomes" id="UP001171902"/>
    </source>
</evidence>
<dbReference type="GO" id="GO:0032259">
    <property type="term" value="P:methylation"/>
    <property type="evidence" value="ECO:0007669"/>
    <property type="project" value="UniProtKB-KW"/>
</dbReference>
<dbReference type="CDD" id="cd02440">
    <property type="entry name" value="AdoMet_MTases"/>
    <property type="match status" value="1"/>
</dbReference>
<sequence>MVNESMRQNWSEGASGWVANEAVFDAVFAPVTAAIIARAAPASGHRVLDVGCGSGTLLAECAAAGAAVVGVDIAEGMAAAARRRVPEATVLVADAQTTDLLDAAPGAPFDRIVSRFGVMFFEDPVAAFANLRSAAAPGGRLVFACWRSEAENPIFRTGTTVLMDRLDPEPEPSDPGAPGPTAFADRDRLDAVLAGSGWDPVRIDPFDYVHDFGFNGTDGVEERLSMIVSGGTGRHAREQLVPRIGAAGWESVLDEVRAELRRHLVDGVLRLAGSVWLVTAESAA</sequence>
<evidence type="ECO:0000256" key="2">
    <source>
        <dbReference type="ARBA" id="ARBA00022679"/>
    </source>
</evidence>
<evidence type="ECO:0000259" key="4">
    <source>
        <dbReference type="Pfam" id="PF08241"/>
    </source>
</evidence>
<dbReference type="GO" id="GO:0008168">
    <property type="term" value="F:methyltransferase activity"/>
    <property type="evidence" value="ECO:0007669"/>
    <property type="project" value="UniProtKB-KW"/>
</dbReference>
<keyword evidence="6" id="KW-1185">Reference proteome</keyword>
<dbReference type="SUPFAM" id="SSF53335">
    <property type="entry name" value="S-adenosyl-L-methionine-dependent methyltransferases"/>
    <property type="match status" value="1"/>
</dbReference>
<comment type="caution">
    <text evidence="5">The sequence shown here is derived from an EMBL/GenBank/DDBJ whole genome shotgun (WGS) entry which is preliminary data.</text>
</comment>
<dbReference type="PANTHER" id="PTHR43464">
    <property type="entry name" value="METHYLTRANSFERASE"/>
    <property type="match status" value="1"/>
</dbReference>
<dbReference type="EMBL" id="JAUEMJ010000011">
    <property type="protein sequence ID" value="MDN3243056.1"/>
    <property type="molecule type" value="Genomic_DNA"/>
</dbReference>
<dbReference type="Proteomes" id="UP001171902">
    <property type="component" value="Unassembled WGS sequence"/>
</dbReference>
<dbReference type="Gene3D" id="3.40.50.150">
    <property type="entry name" value="Vaccinia Virus protein VP39"/>
    <property type="match status" value="1"/>
</dbReference>
<keyword evidence="1 5" id="KW-0489">Methyltransferase</keyword>
<dbReference type="RefSeq" id="WP_289959615.1">
    <property type="nucleotide sequence ID" value="NZ_JAUEMJ010000011.1"/>
</dbReference>
<organism evidence="5 6">
    <name type="scientific">Glycomyces tritici</name>
    <dbReference type="NCBI Taxonomy" id="2665176"/>
    <lineage>
        <taxon>Bacteria</taxon>
        <taxon>Bacillati</taxon>
        <taxon>Actinomycetota</taxon>
        <taxon>Actinomycetes</taxon>
        <taxon>Glycomycetales</taxon>
        <taxon>Glycomycetaceae</taxon>
        <taxon>Glycomyces</taxon>
    </lineage>
</organism>
<reference evidence="5" key="1">
    <citation type="submission" date="2023-06" db="EMBL/GenBank/DDBJ databases">
        <title>Gycomyces niveus sp.nov., a novel actinomycete isolated from soil in Shouguang.</title>
        <authorList>
            <person name="Yang X."/>
            <person name="Zhao J."/>
        </authorList>
    </citation>
    <scope>NUCLEOTIDE SEQUENCE</scope>
    <source>
        <strain evidence="5">NEAU C2</strain>
    </source>
</reference>
<dbReference type="InterPro" id="IPR013216">
    <property type="entry name" value="Methyltransf_11"/>
</dbReference>
<keyword evidence="2" id="KW-0808">Transferase</keyword>
<dbReference type="InterPro" id="IPR029063">
    <property type="entry name" value="SAM-dependent_MTases_sf"/>
</dbReference>
<proteinExistence type="predicted"/>
<protein>
    <submittedName>
        <fullName evidence="5">Class I SAM-dependent methyltransferase</fullName>
    </submittedName>
</protein>
<gene>
    <name evidence="5" type="ORF">QWI33_25265</name>
</gene>
<accession>A0ABT7YWN5</accession>
<evidence type="ECO:0000256" key="3">
    <source>
        <dbReference type="ARBA" id="ARBA00022691"/>
    </source>
</evidence>
<name>A0ABT7YWN5_9ACTN</name>
<evidence type="ECO:0000313" key="5">
    <source>
        <dbReference type="EMBL" id="MDN3243056.1"/>
    </source>
</evidence>
<keyword evidence="3" id="KW-0949">S-adenosyl-L-methionine</keyword>